<dbReference type="GO" id="GO:0005524">
    <property type="term" value="F:ATP binding"/>
    <property type="evidence" value="ECO:0007669"/>
    <property type="project" value="UniProtKB-KW"/>
</dbReference>
<evidence type="ECO:0000256" key="1">
    <source>
        <dbReference type="ARBA" id="ARBA00009206"/>
    </source>
</evidence>
<comment type="caution">
    <text evidence="10">The sequence shown here is derived from an EMBL/GenBank/DDBJ whole genome shotgun (WGS) entry which is preliminary data.</text>
</comment>
<dbReference type="OrthoDB" id="25029at2759"/>
<feature type="domain" description="RNA 3'-terminal phosphate cyclase" evidence="8">
    <location>
        <begin position="14"/>
        <end position="353"/>
    </location>
</feature>
<keyword evidence="11" id="KW-1185">Reference proteome</keyword>
<dbReference type="HAMAP" id="MF_00200">
    <property type="entry name" value="RTC"/>
    <property type="match status" value="1"/>
</dbReference>
<dbReference type="Proteomes" id="UP000017559">
    <property type="component" value="Unassembled WGS sequence"/>
</dbReference>
<dbReference type="InterPro" id="IPR037136">
    <property type="entry name" value="RNA3'_phos_cyclase_dom_sf"/>
</dbReference>
<dbReference type="SUPFAM" id="SSF55205">
    <property type="entry name" value="EPT/RTPC-like"/>
    <property type="match status" value="2"/>
</dbReference>
<sequence length="372" mass="39638">MSALSSIVIDGSILEGGGQILRNTVALSGLLSRPVTIQKIRNGRKEPGLKHQHRTGLELAAEITGAELTGAMNGSTEVHFEPDPKFIRAGQSGHHEADSVTAGSTMLLLQIALPLLLFRREASTSSLTLKGGTNATQAPQVDYTQHVFLPFLRKHFGISVEMEVKRRGYYPKGGGDVFVKLATTSGPLTGVSLLERGKIRSINGVAHFAGLPNQIGVDMVKGAIERLTEAGYTNSEEVPLNIQSSREQNRNTVGAGSGIILWANLEGGGMLGGSAVGRKGIDAVEVGKEAATELLKAIDAGGCVDEWLQDQIVIFLALAEGESEIRCGTGELTLHTKTAIWIMEQLTDAMFTVEETESGHSIIRCRGIGYTL</sequence>
<evidence type="ECO:0000259" key="8">
    <source>
        <dbReference type="Pfam" id="PF01137"/>
    </source>
</evidence>
<dbReference type="SUPFAM" id="SSF52913">
    <property type="entry name" value="RNA 3'-terminal phosphate cyclase, RPTC, insert domain"/>
    <property type="match status" value="1"/>
</dbReference>
<dbReference type="GO" id="GO:0005634">
    <property type="term" value="C:nucleus"/>
    <property type="evidence" value="ECO:0007669"/>
    <property type="project" value="TreeGrafter"/>
</dbReference>
<dbReference type="KEGG" id="mrr:Moror_9466"/>
<evidence type="ECO:0000256" key="5">
    <source>
        <dbReference type="ARBA" id="ARBA00024481"/>
    </source>
</evidence>
<evidence type="ECO:0000259" key="9">
    <source>
        <dbReference type="Pfam" id="PF05189"/>
    </source>
</evidence>
<keyword evidence="3" id="KW-0436">Ligase</keyword>
<dbReference type="InterPro" id="IPR017770">
    <property type="entry name" value="RNA3'_term_phos_cyc_type_1"/>
</dbReference>
<dbReference type="InterPro" id="IPR013791">
    <property type="entry name" value="RNA3'-term_phos_cycl_insert"/>
</dbReference>
<feature type="active site" description="Tele-AMP-histidine intermediate" evidence="6">
    <location>
        <position position="335"/>
    </location>
</feature>
<protein>
    <recommendedName>
        <fullName evidence="2">RNA 3'-terminal-phosphate cyclase (ATP)</fullName>
        <ecNumber evidence="2">6.5.1.4</ecNumber>
    </recommendedName>
</protein>
<dbReference type="EMBL" id="AWSO01000996">
    <property type="protein sequence ID" value="ESK85965.1"/>
    <property type="molecule type" value="Genomic_DNA"/>
</dbReference>
<gene>
    <name evidence="10" type="ORF">Moror_9466</name>
</gene>
<proteinExistence type="inferred from homology"/>
<dbReference type="PANTHER" id="PTHR11096">
    <property type="entry name" value="RNA 3' TERMINAL PHOSPHATE CYCLASE"/>
    <property type="match status" value="1"/>
</dbReference>
<dbReference type="InterPro" id="IPR020719">
    <property type="entry name" value="RNA3'_term_phos_cycl-like_CS"/>
</dbReference>
<dbReference type="InterPro" id="IPR023797">
    <property type="entry name" value="RNA3'_phos_cyclase_dom"/>
</dbReference>
<dbReference type="Gene3D" id="3.65.10.20">
    <property type="entry name" value="RNA 3'-terminal phosphate cyclase domain"/>
    <property type="match status" value="1"/>
</dbReference>
<dbReference type="GO" id="GO:0006396">
    <property type="term" value="P:RNA processing"/>
    <property type="evidence" value="ECO:0007669"/>
    <property type="project" value="InterPro"/>
</dbReference>
<evidence type="ECO:0000256" key="4">
    <source>
        <dbReference type="ARBA" id="ARBA00022741"/>
    </source>
</evidence>
<dbReference type="InterPro" id="IPR013792">
    <property type="entry name" value="RNA3'P_cycl/enolpyr_Trfase_a/b"/>
</dbReference>
<dbReference type="STRING" id="1381753.V2X0I1"/>
<dbReference type="Pfam" id="PF05189">
    <property type="entry name" value="RTC_insert"/>
    <property type="match status" value="1"/>
</dbReference>
<accession>V2X0I1</accession>
<evidence type="ECO:0000313" key="11">
    <source>
        <dbReference type="Proteomes" id="UP000017559"/>
    </source>
</evidence>
<reference evidence="10 11" key="1">
    <citation type="journal article" date="2014" name="BMC Genomics">
        <title>Genome and secretome analysis of the hemibiotrophic fungal pathogen, Moniliophthora roreri, which causes frosty pod rot disease of cacao: mechanisms of the biotrophic and necrotrophic phases.</title>
        <authorList>
            <person name="Meinhardt L.W."/>
            <person name="Costa G.G.L."/>
            <person name="Thomazella D.P.T."/>
            <person name="Teixeira P.J.P.L."/>
            <person name="Carazzolle M.F."/>
            <person name="Schuster S.C."/>
            <person name="Carlson J.E."/>
            <person name="Guiltinan M.J."/>
            <person name="Mieczkowski P."/>
            <person name="Farmer A."/>
            <person name="Ramaraj T."/>
            <person name="Crozier J."/>
            <person name="Davis R.E."/>
            <person name="Shao J."/>
            <person name="Melnick R.L."/>
            <person name="Pereira G.A.G."/>
            <person name="Bailey B.A."/>
        </authorList>
    </citation>
    <scope>NUCLEOTIDE SEQUENCE [LARGE SCALE GENOMIC DNA]</scope>
    <source>
        <strain evidence="10 11">MCA 2997</strain>
    </source>
</reference>
<dbReference type="GO" id="GO:0003963">
    <property type="term" value="F:RNA-3'-phosphate cyclase activity"/>
    <property type="evidence" value="ECO:0007669"/>
    <property type="project" value="UniProtKB-EC"/>
</dbReference>
<comment type="catalytic activity">
    <reaction evidence="5">
        <text>a 3'-end 3'-phospho-ribonucleotide-RNA + ATP = a 3'-end 2',3'-cyclophospho-ribonucleotide-RNA + AMP + diphosphate</text>
        <dbReference type="Rhea" id="RHEA:23976"/>
        <dbReference type="Rhea" id="RHEA-COMP:10463"/>
        <dbReference type="Rhea" id="RHEA-COMP:10464"/>
        <dbReference type="ChEBI" id="CHEBI:30616"/>
        <dbReference type="ChEBI" id="CHEBI:33019"/>
        <dbReference type="ChEBI" id="CHEBI:83062"/>
        <dbReference type="ChEBI" id="CHEBI:83064"/>
        <dbReference type="ChEBI" id="CHEBI:456215"/>
        <dbReference type="EC" id="6.5.1.4"/>
    </reaction>
</comment>
<dbReference type="InterPro" id="IPR036553">
    <property type="entry name" value="RPTC_insert"/>
</dbReference>
<organism evidence="10 11">
    <name type="scientific">Moniliophthora roreri (strain MCA 2997)</name>
    <name type="common">Cocoa frosty pod rot fungus</name>
    <name type="synonym">Crinipellis roreri</name>
    <dbReference type="NCBI Taxonomy" id="1381753"/>
    <lineage>
        <taxon>Eukaryota</taxon>
        <taxon>Fungi</taxon>
        <taxon>Dikarya</taxon>
        <taxon>Basidiomycota</taxon>
        <taxon>Agaricomycotina</taxon>
        <taxon>Agaricomycetes</taxon>
        <taxon>Agaricomycetidae</taxon>
        <taxon>Agaricales</taxon>
        <taxon>Marasmiineae</taxon>
        <taxon>Marasmiaceae</taxon>
        <taxon>Moniliophthora</taxon>
    </lineage>
</organism>
<dbReference type="PIRSF" id="PIRSF005378">
    <property type="entry name" value="RNA3'_term_phos_cycl_euk"/>
    <property type="match status" value="1"/>
</dbReference>
<dbReference type="Gene3D" id="3.30.360.20">
    <property type="entry name" value="RNA 3'-terminal phosphate cyclase, insert domain"/>
    <property type="match status" value="1"/>
</dbReference>
<feature type="binding site" evidence="7">
    <location>
        <position position="110"/>
    </location>
    <ligand>
        <name>ATP</name>
        <dbReference type="ChEBI" id="CHEBI:30616"/>
    </ligand>
</feature>
<dbReference type="AlphaFoldDB" id="V2X0I1"/>
<dbReference type="PANTHER" id="PTHR11096:SF0">
    <property type="entry name" value="RNA 3'-TERMINAL PHOSPHATE CYCLASE"/>
    <property type="match status" value="1"/>
</dbReference>
<dbReference type="HOGENOM" id="CLU_027882_0_0_1"/>
<dbReference type="InterPro" id="IPR000228">
    <property type="entry name" value="RNA3'_term_phos_cyc"/>
</dbReference>
<evidence type="ECO:0000313" key="10">
    <source>
        <dbReference type="EMBL" id="ESK85965.1"/>
    </source>
</evidence>
<name>V2X0I1_MONRO</name>
<dbReference type="PROSITE" id="PS01287">
    <property type="entry name" value="RTC"/>
    <property type="match status" value="1"/>
</dbReference>
<dbReference type="NCBIfam" id="TIGR03399">
    <property type="entry name" value="RNA_3prim_cycl"/>
    <property type="match status" value="1"/>
</dbReference>
<comment type="similarity">
    <text evidence="1">Belongs to the RNA 3'-terminal cyclase family. Type 1 subfamily.</text>
</comment>
<evidence type="ECO:0000256" key="3">
    <source>
        <dbReference type="ARBA" id="ARBA00022598"/>
    </source>
</evidence>
<evidence type="ECO:0000256" key="2">
    <source>
        <dbReference type="ARBA" id="ARBA00012725"/>
    </source>
</evidence>
<evidence type="ECO:0000256" key="6">
    <source>
        <dbReference type="PIRSR" id="PIRSR005378-1"/>
    </source>
</evidence>
<keyword evidence="7" id="KW-0067">ATP-binding</keyword>
<dbReference type="Pfam" id="PF01137">
    <property type="entry name" value="RTC"/>
    <property type="match status" value="1"/>
</dbReference>
<feature type="domain" description="RNA 3'-terminal phosphate cyclase insert" evidence="9">
    <location>
        <begin position="194"/>
        <end position="298"/>
    </location>
</feature>
<dbReference type="EC" id="6.5.1.4" evidence="2"/>
<evidence type="ECO:0000256" key="7">
    <source>
        <dbReference type="PIRSR" id="PIRSR005378-2"/>
    </source>
</evidence>
<keyword evidence="4 7" id="KW-0547">Nucleotide-binding</keyword>